<feature type="domain" description="SnoaL-like" evidence="1">
    <location>
        <begin position="7"/>
        <end position="135"/>
    </location>
</feature>
<name>A0ABN2QB40_9ACTN</name>
<comment type="caution">
    <text evidence="2">The sequence shown here is derived from an EMBL/GenBank/DDBJ whole genome shotgun (WGS) entry which is preliminary data.</text>
</comment>
<dbReference type="InterPro" id="IPR037401">
    <property type="entry name" value="SnoaL-like"/>
</dbReference>
<evidence type="ECO:0000259" key="1">
    <source>
        <dbReference type="Pfam" id="PF13577"/>
    </source>
</evidence>
<accession>A0ABN2QB40</accession>
<dbReference type="InterPro" id="IPR032710">
    <property type="entry name" value="NTF2-like_dom_sf"/>
</dbReference>
<dbReference type="Proteomes" id="UP001500571">
    <property type="component" value="Unassembled WGS sequence"/>
</dbReference>
<dbReference type="SUPFAM" id="SSF54427">
    <property type="entry name" value="NTF2-like"/>
    <property type="match status" value="1"/>
</dbReference>
<dbReference type="RefSeq" id="WP_344041948.1">
    <property type="nucleotide sequence ID" value="NZ_BAAAPB010000001.1"/>
</dbReference>
<dbReference type="EMBL" id="BAAAPB010000001">
    <property type="protein sequence ID" value="GAA1948328.1"/>
    <property type="molecule type" value="Genomic_DNA"/>
</dbReference>
<evidence type="ECO:0000313" key="2">
    <source>
        <dbReference type="EMBL" id="GAA1948328.1"/>
    </source>
</evidence>
<organism evidence="2 3">
    <name type="scientific">Nocardioides panacihumi</name>
    <dbReference type="NCBI Taxonomy" id="400774"/>
    <lineage>
        <taxon>Bacteria</taxon>
        <taxon>Bacillati</taxon>
        <taxon>Actinomycetota</taxon>
        <taxon>Actinomycetes</taxon>
        <taxon>Propionibacteriales</taxon>
        <taxon>Nocardioidaceae</taxon>
        <taxon>Nocardioides</taxon>
    </lineage>
</organism>
<proteinExistence type="predicted"/>
<protein>
    <submittedName>
        <fullName evidence="2">Nuclear transport factor 2 family protein</fullName>
    </submittedName>
</protein>
<dbReference type="Pfam" id="PF13577">
    <property type="entry name" value="SnoaL_4"/>
    <property type="match status" value="1"/>
</dbReference>
<dbReference type="Gene3D" id="3.10.450.50">
    <property type="match status" value="1"/>
</dbReference>
<reference evidence="2 3" key="1">
    <citation type="journal article" date="2019" name="Int. J. Syst. Evol. Microbiol.">
        <title>The Global Catalogue of Microorganisms (GCM) 10K type strain sequencing project: providing services to taxonomists for standard genome sequencing and annotation.</title>
        <authorList>
            <consortium name="The Broad Institute Genomics Platform"/>
            <consortium name="The Broad Institute Genome Sequencing Center for Infectious Disease"/>
            <person name="Wu L."/>
            <person name="Ma J."/>
        </authorList>
    </citation>
    <scope>NUCLEOTIDE SEQUENCE [LARGE SCALE GENOMIC DNA]</scope>
    <source>
        <strain evidence="2 3">JCM 15309</strain>
    </source>
</reference>
<sequence>MDRIDILWAREQIKETKAKYFRFTDLRRTEDFLAQFTEDLVWTWLAEDNVTPLARFNSRQEFADYLESIKEKRLNGFSVHHGHTVEIDVIDEDNATAIWSMQDYLRVPGDKNFIGYGHYHEEYRRVGERWLISRCTLTRLHVDQLEGENALGT</sequence>
<gene>
    <name evidence="2" type="ORF">GCM10009798_04370</name>
</gene>
<evidence type="ECO:0000313" key="3">
    <source>
        <dbReference type="Proteomes" id="UP001500571"/>
    </source>
</evidence>
<keyword evidence="3" id="KW-1185">Reference proteome</keyword>